<evidence type="ECO:0000313" key="3">
    <source>
        <dbReference type="EMBL" id="KAA5481375.1"/>
    </source>
</evidence>
<accession>A0A174SEV7</accession>
<evidence type="ECO:0000313" key="8">
    <source>
        <dbReference type="Proteomes" id="UP000283512"/>
    </source>
</evidence>
<gene>
    <name evidence="5" type="ORF">DW190_14445</name>
    <name evidence="2" type="ORF">ERS852558_01379</name>
    <name evidence="4" type="ORF">F2Y31_02045</name>
    <name evidence="3" type="ORF">F2Y39_01645</name>
    <name evidence="6" type="ORF">NXW23_04835</name>
</gene>
<protein>
    <submittedName>
        <fullName evidence="2 3">MAC/Perforin domain</fullName>
    </submittedName>
    <submittedName>
        <fullName evidence="6">MACPF domain-containing protein</fullName>
    </submittedName>
</protein>
<dbReference type="Proteomes" id="UP000427825">
    <property type="component" value="Unassembled WGS sequence"/>
</dbReference>
<dbReference type="Pfam" id="PF01823">
    <property type="entry name" value="MACPF"/>
    <property type="match status" value="1"/>
</dbReference>
<dbReference type="EMBL" id="VVYJ01000001">
    <property type="protein sequence ID" value="KAA5481375.1"/>
    <property type="molecule type" value="Genomic_DNA"/>
</dbReference>
<dbReference type="RefSeq" id="WP_022041880.1">
    <property type="nucleotide sequence ID" value="NZ_CACRTB010000007.1"/>
</dbReference>
<dbReference type="Proteomes" id="UP000095725">
    <property type="component" value="Unassembled WGS sequence"/>
</dbReference>
<evidence type="ECO:0000313" key="2">
    <source>
        <dbReference type="EMBL" id="CUP94258.1"/>
    </source>
</evidence>
<dbReference type="EMBL" id="CP103166">
    <property type="protein sequence ID" value="UVQ97690.1"/>
    <property type="molecule type" value="Genomic_DNA"/>
</dbReference>
<reference evidence="6" key="4">
    <citation type="submission" date="2022-08" db="EMBL/GenBank/DDBJ databases">
        <title>Genome Sequencing of Bacteroides fragilis Group Isolates with Nanopore Technology.</title>
        <authorList>
            <person name="Tisza M.J."/>
            <person name="Smith D."/>
            <person name="Dekker J.P."/>
        </authorList>
    </citation>
    <scope>NUCLEOTIDE SEQUENCE</scope>
    <source>
        <strain evidence="6">BFG-474</strain>
    </source>
</reference>
<evidence type="ECO:0000313" key="7">
    <source>
        <dbReference type="Proteomes" id="UP000095725"/>
    </source>
</evidence>
<organism evidence="2 7">
    <name type="scientific">Bacteroides caccae</name>
    <dbReference type="NCBI Taxonomy" id="47678"/>
    <lineage>
        <taxon>Bacteria</taxon>
        <taxon>Pseudomonadati</taxon>
        <taxon>Bacteroidota</taxon>
        <taxon>Bacteroidia</taxon>
        <taxon>Bacteroidales</taxon>
        <taxon>Bacteroidaceae</taxon>
        <taxon>Bacteroides</taxon>
    </lineage>
</organism>
<sequence length="488" mass="56292">MKKIHWLFGLLLSICYSCSELDDFSVESTSESLSTPTTRYAGDEKYDVLGYGYDVTGEYLHPLSVRNPVLNIAKYEQEHFDRLQYNTSSYGFDQMYYGYSASDYTKDITKETKVTTNMSYGNEKVDTVPYFSGNITSNNYLKTEYAYSDKYSFASVDAVRNRKHIWINDEISLLSKYLSESFKADLERLSPSRIVERYGTHVLTDFIIGGRYKLVYRSVITHSKDATHKKKTVASGFKAALFGIGFSLNISRTIQTDESLVKDNQNKELFVQFYGGNGTSLRYDLEKGMPTGVDVQSWENSINLGNSCLNEIMWEETYPIYDFISDPVKKEEIKQAVIQYIENSKINELNLLPLYTYLLKGDISDHLVTTHPAIEEYWPEYEFDQIEGYILKKQLPGTIPLYEYYTDAGTNHYATVVSDFDKTYPFYEKKGIMGYVYQNTTMETVPLYEYFSDELNDHYASTIPNIPTLFPGWRRVNVGNNGYVYPPN</sequence>
<evidence type="ECO:0000313" key="5">
    <source>
        <dbReference type="EMBL" id="RHH88300.1"/>
    </source>
</evidence>
<dbReference type="Proteomes" id="UP000368418">
    <property type="component" value="Unassembled WGS sequence"/>
</dbReference>
<dbReference type="EMBL" id="QRKD01000014">
    <property type="protein sequence ID" value="RHH88300.1"/>
    <property type="molecule type" value="Genomic_DNA"/>
</dbReference>
<reference evidence="5 8" key="2">
    <citation type="submission" date="2018-08" db="EMBL/GenBank/DDBJ databases">
        <title>A genome reference for cultivated species of the human gut microbiota.</title>
        <authorList>
            <person name="Zou Y."/>
            <person name="Xue W."/>
            <person name="Luo G."/>
        </authorList>
    </citation>
    <scope>NUCLEOTIDE SEQUENCE [LARGE SCALE GENOMIC DNA]</scope>
    <source>
        <strain evidence="5 8">AM16-49B</strain>
    </source>
</reference>
<evidence type="ECO:0000313" key="4">
    <source>
        <dbReference type="EMBL" id="KAA5504047.1"/>
    </source>
</evidence>
<evidence type="ECO:0000313" key="9">
    <source>
        <dbReference type="Proteomes" id="UP000368418"/>
    </source>
</evidence>
<evidence type="ECO:0000313" key="10">
    <source>
        <dbReference type="Proteomes" id="UP000427825"/>
    </source>
</evidence>
<dbReference type="EMBL" id="VVYD01000001">
    <property type="protein sequence ID" value="KAA5504047.1"/>
    <property type="molecule type" value="Genomic_DNA"/>
</dbReference>
<name>A0A174SEV7_9BACE</name>
<dbReference type="InterPro" id="IPR043708">
    <property type="entry name" value="DUF5648"/>
</dbReference>
<evidence type="ECO:0000313" key="6">
    <source>
        <dbReference type="EMBL" id="UVQ97690.1"/>
    </source>
</evidence>
<dbReference type="AlphaFoldDB" id="A0A174SEV7"/>
<dbReference type="InterPro" id="IPR020864">
    <property type="entry name" value="MACPF"/>
</dbReference>
<dbReference type="EMBL" id="CZBL01000004">
    <property type="protein sequence ID" value="CUP94258.1"/>
    <property type="molecule type" value="Genomic_DNA"/>
</dbReference>
<dbReference type="PROSITE" id="PS51412">
    <property type="entry name" value="MACPF_2"/>
    <property type="match status" value="1"/>
</dbReference>
<proteinExistence type="predicted"/>
<evidence type="ECO:0000259" key="1">
    <source>
        <dbReference type="PROSITE" id="PS51412"/>
    </source>
</evidence>
<dbReference type="Proteomes" id="UP001060260">
    <property type="component" value="Chromosome"/>
</dbReference>
<dbReference type="Pfam" id="PF18885">
    <property type="entry name" value="DUF5648"/>
    <property type="match status" value="1"/>
</dbReference>
<reference evidence="9 10" key="3">
    <citation type="journal article" date="2019" name="Nat. Med.">
        <title>A library of human gut bacterial isolates paired with longitudinal multiomics data enables mechanistic microbiome research.</title>
        <authorList>
            <person name="Poyet M."/>
            <person name="Groussin M."/>
            <person name="Gibbons S.M."/>
            <person name="Avila-Pacheco J."/>
            <person name="Jiang X."/>
            <person name="Kearney S.M."/>
            <person name="Perrotta A.R."/>
            <person name="Berdy B."/>
            <person name="Zhao S."/>
            <person name="Lieberman T.D."/>
            <person name="Swanson P.K."/>
            <person name="Smith M."/>
            <person name="Roesemann S."/>
            <person name="Alexander J.E."/>
            <person name="Rich S.A."/>
            <person name="Livny J."/>
            <person name="Vlamakis H."/>
            <person name="Clish C."/>
            <person name="Bullock K."/>
            <person name="Deik A."/>
            <person name="Scott J."/>
            <person name="Pierce K.A."/>
            <person name="Xavier R.J."/>
            <person name="Alm E.J."/>
        </authorList>
    </citation>
    <scope>NUCLEOTIDE SEQUENCE [LARGE SCALE GENOMIC DNA]</scope>
    <source>
        <strain evidence="4 9">BIOML-A19</strain>
        <strain evidence="3 10">BIOML-A25</strain>
    </source>
</reference>
<feature type="domain" description="MACPF" evidence="1">
    <location>
        <begin position="11"/>
        <end position="353"/>
    </location>
</feature>
<dbReference type="Proteomes" id="UP000283512">
    <property type="component" value="Unassembled WGS sequence"/>
</dbReference>
<reference evidence="2 7" key="1">
    <citation type="submission" date="2015-09" db="EMBL/GenBank/DDBJ databases">
        <authorList>
            <consortium name="Pathogen Informatics"/>
        </authorList>
    </citation>
    <scope>NUCLEOTIDE SEQUENCE [LARGE SCALE GENOMIC DNA]</scope>
    <source>
        <strain evidence="2 7">2789STDY5834946</strain>
    </source>
</reference>